<dbReference type="EMBL" id="SNRY01001388">
    <property type="protein sequence ID" value="KAA6331303.1"/>
    <property type="molecule type" value="Genomic_DNA"/>
</dbReference>
<dbReference type="InterPro" id="IPR017853">
    <property type="entry name" value="GH"/>
</dbReference>
<comment type="caution">
    <text evidence="6">The sequence shown here is derived from an EMBL/GenBank/DDBJ whole genome shotgun (WGS) entry which is preliminary data.</text>
</comment>
<dbReference type="GO" id="GO:0006680">
    <property type="term" value="P:glucosylceramide catabolic process"/>
    <property type="evidence" value="ECO:0007669"/>
    <property type="project" value="TreeGrafter"/>
</dbReference>
<sequence length="506" mass="57262">MNIKSLMLMLSLFCSVMIMSAYKSNDPEKTPEIPETPETSETVKDSVTIYITTGSRSFDFTRKTTDLTDETSNMLPYTITLDPFTRYQSMDGFGAAVTGSTSFNLLKMKQEDRTKFLKETFSDTEGMGQNYIRISIGCSDFSLSEYTCCDTPGIENFALQSEENNYVIPVLKEILAINPSLKILGSPWTCPRWMKVNNLTDLQPYNSWKSGQLNPDYYQDYATYFVKWIQAMAAEGINIYAITPQNEPLNRGNSASLFMGWREELAFIRDALGPKFEEANIKTKIYAFDHNYNYDGMADQKDYPLKIYDDEVAAAFLTGAAYHNYGGNRAVLNDINRKRSDKELIFTETSIGTWNDGRNLVTRLMADMREVALGTINNWCKGVIVWNLMLDSDLGPNREGGCRSCYGAVDIDNSNYKTIIRNSHYYIIGHLSVVVKPGAVRIGTTGYTEKGLMFSAFENTDGTYAFVLLNENSSAKKLTINDGIRRFTYEAPAKSVVSYRWEKKIQ</sequence>
<comment type="similarity">
    <text evidence="1">Belongs to the glycosyl hydrolase 30 family.</text>
</comment>
<dbReference type="PANTHER" id="PTHR11069:SF23">
    <property type="entry name" value="LYSOSOMAL ACID GLUCOSYLCERAMIDASE"/>
    <property type="match status" value="1"/>
</dbReference>
<reference evidence="6" key="1">
    <citation type="submission" date="2019-03" db="EMBL/GenBank/DDBJ databases">
        <title>Single cell metagenomics reveals metabolic interactions within the superorganism composed of flagellate Streblomastix strix and complex community of Bacteroidetes bacteria on its surface.</title>
        <authorList>
            <person name="Treitli S.C."/>
            <person name="Kolisko M."/>
            <person name="Husnik F."/>
            <person name="Keeling P."/>
            <person name="Hampl V."/>
        </authorList>
    </citation>
    <scope>NUCLEOTIDE SEQUENCE</scope>
    <source>
        <strain evidence="6">STM</strain>
    </source>
</reference>
<dbReference type="GO" id="GO:0004348">
    <property type="term" value="F:glucosylceramidase activity"/>
    <property type="evidence" value="ECO:0007669"/>
    <property type="project" value="InterPro"/>
</dbReference>
<dbReference type="Pfam" id="PF02055">
    <property type="entry name" value="Glyco_hydro_30"/>
    <property type="match status" value="1"/>
</dbReference>
<organism evidence="6">
    <name type="scientific">termite gut metagenome</name>
    <dbReference type="NCBI Taxonomy" id="433724"/>
    <lineage>
        <taxon>unclassified sequences</taxon>
        <taxon>metagenomes</taxon>
        <taxon>organismal metagenomes</taxon>
    </lineage>
</organism>
<feature type="domain" description="Glycosyl hydrolase family 30 beta sandwich" evidence="5">
    <location>
        <begin position="438"/>
        <end position="499"/>
    </location>
</feature>
<name>A0A5J4RER1_9ZZZZ</name>
<evidence type="ECO:0000256" key="1">
    <source>
        <dbReference type="ARBA" id="ARBA00005382"/>
    </source>
</evidence>
<accession>A0A5J4RER1</accession>
<dbReference type="Pfam" id="PF17189">
    <property type="entry name" value="Glyco_hydro_30C"/>
    <property type="match status" value="1"/>
</dbReference>
<feature type="domain" description="Glycosyl hydrolase family 30 TIM-barrel" evidence="4">
    <location>
        <begin position="91"/>
        <end position="433"/>
    </location>
</feature>
<dbReference type="PRINTS" id="PR00843">
    <property type="entry name" value="GLHYDRLASE30"/>
</dbReference>
<dbReference type="PANTHER" id="PTHR11069">
    <property type="entry name" value="GLUCOSYLCERAMIDASE"/>
    <property type="match status" value="1"/>
</dbReference>
<evidence type="ECO:0000256" key="3">
    <source>
        <dbReference type="ARBA" id="ARBA00022801"/>
    </source>
</evidence>
<gene>
    <name evidence="6" type="ORF">EZS27_020071</name>
</gene>
<evidence type="ECO:0000313" key="6">
    <source>
        <dbReference type="EMBL" id="KAA6331303.1"/>
    </source>
</evidence>
<dbReference type="InterPro" id="IPR033453">
    <property type="entry name" value="Glyco_hydro_30_TIM-barrel"/>
</dbReference>
<dbReference type="InterPro" id="IPR033452">
    <property type="entry name" value="GH30_C"/>
</dbReference>
<dbReference type="SUPFAM" id="SSF51011">
    <property type="entry name" value="Glycosyl hydrolase domain"/>
    <property type="match status" value="1"/>
</dbReference>
<evidence type="ECO:0008006" key="7">
    <source>
        <dbReference type="Google" id="ProtNLM"/>
    </source>
</evidence>
<dbReference type="Gene3D" id="3.20.20.80">
    <property type="entry name" value="Glycosidases"/>
    <property type="match status" value="1"/>
</dbReference>
<proteinExistence type="inferred from homology"/>
<dbReference type="GO" id="GO:0016020">
    <property type="term" value="C:membrane"/>
    <property type="evidence" value="ECO:0007669"/>
    <property type="project" value="GOC"/>
</dbReference>
<dbReference type="Gene3D" id="2.60.40.1180">
    <property type="entry name" value="Golgi alpha-mannosidase II"/>
    <property type="match status" value="1"/>
</dbReference>
<protein>
    <recommendedName>
        <fullName evidence="7">Glucosylceramidase</fullName>
    </recommendedName>
</protein>
<dbReference type="InterPro" id="IPR001139">
    <property type="entry name" value="Glyco_hydro_30"/>
</dbReference>
<dbReference type="InterPro" id="IPR013780">
    <property type="entry name" value="Glyco_hydro_b"/>
</dbReference>
<keyword evidence="2" id="KW-0732">Signal</keyword>
<dbReference type="SUPFAM" id="SSF51445">
    <property type="entry name" value="(Trans)glycosidases"/>
    <property type="match status" value="1"/>
</dbReference>
<keyword evidence="3" id="KW-0378">Hydrolase</keyword>
<evidence type="ECO:0000256" key="2">
    <source>
        <dbReference type="ARBA" id="ARBA00022729"/>
    </source>
</evidence>
<evidence type="ECO:0000259" key="5">
    <source>
        <dbReference type="Pfam" id="PF17189"/>
    </source>
</evidence>
<evidence type="ECO:0000259" key="4">
    <source>
        <dbReference type="Pfam" id="PF02055"/>
    </source>
</evidence>
<dbReference type="AlphaFoldDB" id="A0A5J4RER1"/>